<sequence>MILQPACFSLSAISIALLSCSFAVFAEQIAQSKDVEDIEVIEVYAQKRLQRIQDVSVAVTSISGQALAEQQIKDTTELSAFTPNLKISQNAAEGTPPAVNIRGVGLIDYNTSNTSPIAFYVDDVVVGSANNQIVNLFDMEQVEVLRGPQGTLFGRNTTGGAILLRSARPEQEFGGFFNVSVGNNSSSKFEGALNIPLTDATAMRFSASHHDYEYTTNNIYPASPEAGLKQSNYRLLLSSQYDDLSVLFKAHLEDWSGIVQPVGSIGIFKNPATQELCSPSEAGSSSCFDVFGFNKGNDNFFDVMVNNDSPHDTEGQGASLNLDWQFSETTSLVSVSSFDDLERDHAFNCDGSPARLCEGNLGLDNQVFTQELRLHHQFGDHYFIAGLFYLDERIKQDNYNDILRELRGITPRALTFIYDNQIDITSAAMFAQLDYALSDLTTVTAGLRYTDETTDYQSVSHINVGVDPNDYVGLTLPYYTVSGEVDDNQLSGKVAINHKIDDNSTVYYSFANGFKSGGYNGGFLSTPEQATLADYGSETLNAHEVGVKFALLNQNLSVNVAGFYYDYKDQQVFMNQESTIPGAPPLQLLENVGNSTIYGSEVEVFYTPTNDLYLQFGLGYIPEANFDEFIDPTGKVLTDNRLPFTSEWNVSGLANYQVPMFGNQLVFELNFDYQSEFYFDQNESDYAMQAGYTLWNGFIRYEATDWDVSLWGKNLLDEHYSHLKFDLSSFLGMLEDFKGEGRRYGVQFQYHF</sequence>
<evidence type="ECO:0000256" key="8">
    <source>
        <dbReference type="ARBA" id="ARBA00023065"/>
    </source>
</evidence>
<evidence type="ECO:0000313" key="19">
    <source>
        <dbReference type="Proteomes" id="UP000194841"/>
    </source>
</evidence>
<protein>
    <submittedName>
        <fullName evidence="18">TonB-dependent receptor</fullName>
    </submittedName>
</protein>
<feature type="domain" description="TonB-dependent receptor plug" evidence="17">
    <location>
        <begin position="52"/>
        <end position="161"/>
    </location>
</feature>
<keyword evidence="3 12" id="KW-1134">Transmembrane beta strand</keyword>
<dbReference type="Pfam" id="PF07715">
    <property type="entry name" value="Plug"/>
    <property type="match status" value="1"/>
</dbReference>
<keyword evidence="19" id="KW-1185">Reference proteome</keyword>
<gene>
    <name evidence="18" type="ORF">B1199_05270</name>
</gene>
<keyword evidence="2 12" id="KW-0813">Transport</keyword>
<dbReference type="InterPro" id="IPR010917">
    <property type="entry name" value="TonB_rcpt_CS"/>
</dbReference>
<keyword evidence="7" id="KW-0408">Iron</keyword>
<comment type="caution">
    <text evidence="18">The sequence shown here is derived from an EMBL/GenBank/DDBJ whole genome shotgun (WGS) entry which is preliminary data.</text>
</comment>
<evidence type="ECO:0000256" key="1">
    <source>
        <dbReference type="ARBA" id="ARBA00004571"/>
    </source>
</evidence>
<dbReference type="Pfam" id="PF00593">
    <property type="entry name" value="TonB_dep_Rec_b-barrel"/>
    <property type="match status" value="1"/>
</dbReference>
<reference evidence="18 19" key="1">
    <citation type="submission" date="2017-02" db="EMBL/GenBank/DDBJ databases">
        <title>Pseudoalteromonas ulvae TC14 Genome.</title>
        <authorList>
            <person name="Molmeret M."/>
        </authorList>
    </citation>
    <scope>NUCLEOTIDE SEQUENCE [LARGE SCALE GENOMIC DNA]</scope>
    <source>
        <strain evidence="18">TC14</strain>
    </source>
</reference>
<evidence type="ECO:0000256" key="3">
    <source>
        <dbReference type="ARBA" id="ARBA00022452"/>
    </source>
</evidence>
<dbReference type="InterPro" id="IPR039426">
    <property type="entry name" value="TonB-dep_rcpt-like"/>
</dbReference>
<evidence type="ECO:0000259" key="17">
    <source>
        <dbReference type="Pfam" id="PF07715"/>
    </source>
</evidence>
<evidence type="ECO:0000256" key="15">
    <source>
        <dbReference type="SAM" id="SignalP"/>
    </source>
</evidence>
<keyword evidence="5 12" id="KW-0812">Transmembrane</keyword>
<evidence type="ECO:0000256" key="12">
    <source>
        <dbReference type="PROSITE-ProRule" id="PRU01360"/>
    </source>
</evidence>
<dbReference type="GO" id="GO:0006826">
    <property type="term" value="P:iron ion transport"/>
    <property type="evidence" value="ECO:0007669"/>
    <property type="project" value="UniProtKB-KW"/>
</dbReference>
<dbReference type="GO" id="GO:0009279">
    <property type="term" value="C:cell outer membrane"/>
    <property type="evidence" value="ECO:0007669"/>
    <property type="project" value="UniProtKB-SubCell"/>
</dbReference>
<dbReference type="InterPro" id="IPR000531">
    <property type="entry name" value="Beta-barrel_TonB"/>
</dbReference>
<feature type="short sequence motif" description="TonB C-terminal box" evidence="13">
    <location>
        <begin position="735"/>
        <end position="752"/>
    </location>
</feature>
<dbReference type="Gene3D" id="2.40.170.20">
    <property type="entry name" value="TonB-dependent receptor, beta-barrel domain"/>
    <property type="match status" value="1"/>
</dbReference>
<dbReference type="RefSeq" id="WP_086743034.1">
    <property type="nucleotide sequence ID" value="NZ_MWPV01000001.1"/>
</dbReference>
<dbReference type="PROSITE" id="PS52016">
    <property type="entry name" value="TONB_DEPENDENT_REC_3"/>
    <property type="match status" value="1"/>
</dbReference>
<dbReference type="InterPro" id="IPR036942">
    <property type="entry name" value="Beta-barrel_TonB_sf"/>
</dbReference>
<evidence type="ECO:0000259" key="16">
    <source>
        <dbReference type="Pfam" id="PF00593"/>
    </source>
</evidence>
<evidence type="ECO:0000256" key="6">
    <source>
        <dbReference type="ARBA" id="ARBA00022729"/>
    </source>
</evidence>
<evidence type="ECO:0000256" key="2">
    <source>
        <dbReference type="ARBA" id="ARBA00022448"/>
    </source>
</evidence>
<evidence type="ECO:0000256" key="4">
    <source>
        <dbReference type="ARBA" id="ARBA00022496"/>
    </source>
</evidence>
<evidence type="ECO:0000256" key="11">
    <source>
        <dbReference type="ARBA" id="ARBA00023237"/>
    </source>
</evidence>
<dbReference type="SUPFAM" id="SSF56935">
    <property type="entry name" value="Porins"/>
    <property type="match status" value="1"/>
</dbReference>
<proteinExistence type="inferred from homology"/>
<evidence type="ECO:0000256" key="14">
    <source>
        <dbReference type="RuleBase" id="RU003357"/>
    </source>
</evidence>
<feature type="domain" description="TonB-dependent receptor-like beta-barrel" evidence="16">
    <location>
        <begin position="307"/>
        <end position="715"/>
    </location>
</feature>
<keyword evidence="18" id="KW-0675">Receptor</keyword>
<keyword evidence="6 15" id="KW-0732">Signal</keyword>
<dbReference type="PROSITE" id="PS01156">
    <property type="entry name" value="TONB_DEPENDENT_REC_2"/>
    <property type="match status" value="1"/>
</dbReference>
<keyword evidence="9 14" id="KW-0798">TonB box</keyword>
<evidence type="ECO:0000256" key="9">
    <source>
        <dbReference type="ARBA" id="ARBA00023077"/>
    </source>
</evidence>
<comment type="similarity">
    <text evidence="12 14">Belongs to the TonB-dependent receptor family.</text>
</comment>
<keyword evidence="4" id="KW-0410">Iron transport</keyword>
<accession>A0A244CVQ8</accession>
<organism evidence="18 19">
    <name type="scientific">Pseudoalteromonas ulvae</name>
    <dbReference type="NCBI Taxonomy" id="107327"/>
    <lineage>
        <taxon>Bacteria</taxon>
        <taxon>Pseudomonadati</taxon>
        <taxon>Pseudomonadota</taxon>
        <taxon>Gammaproteobacteria</taxon>
        <taxon>Alteromonadales</taxon>
        <taxon>Pseudoalteromonadaceae</taxon>
        <taxon>Pseudoalteromonas</taxon>
    </lineage>
</organism>
<dbReference type="PANTHER" id="PTHR32552">
    <property type="entry name" value="FERRICHROME IRON RECEPTOR-RELATED"/>
    <property type="match status" value="1"/>
</dbReference>
<comment type="subcellular location">
    <subcellularLocation>
        <location evidence="1 12">Cell outer membrane</location>
        <topology evidence="1 12">Multi-pass membrane protein</topology>
    </subcellularLocation>
</comment>
<evidence type="ECO:0000256" key="10">
    <source>
        <dbReference type="ARBA" id="ARBA00023136"/>
    </source>
</evidence>
<dbReference type="OrthoDB" id="7051185at2"/>
<keyword evidence="8" id="KW-0406">Ion transport</keyword>
<name>A0A244CVQ8_PSEDV</name>
<dbReference type="Proteomes" id="UP000194841">
    <property type="component" value="Unassembled WGS sequence"/>
</dbReference>
<keyword evidence="10 12" id="KW-0472">Membrane</keyword>
<dbReference type="CDD" id="cd01347">
    <property type="entry name" value="ligand_gated_channel"/>
    <property type="match status" value="1"/>
</dbReference>
<dbReference type="EMBL" id="MWPV01000001">
    <property type="protein sequence ID" value="OUL59644.1"/>
    <property type="molecule type" value="Genomic_DNA"/>
</dbReference>
<evidence type="ECO:0000313" key="18">
    <source>
        <dbReference type="EMBL" id="OUL59644.1"/>
    </source>
</evidence>
<dbReference type="PANTHER" id="PTHR32552:SF81">
    <property type="entry name" value="TONB-DEPENDENT OUTER MEMBRANE RECEPTOR"/>
    <property type="match status" value="1"/>
</dbReference>
<evidence type="ECO:0000256" key="7">
    <source>
        <dbReference type="ARBA" id="ARBA00023004"/>
    </source>
</evidence>
<feature type="signal peptide" evidence="15">
    <location>
        <begin position="1"/>
        <end position="26"/>
    </location>
</feature>
<dbReference type="AlphaFoldDB" id="A0A244CVQ8"/>
<dbReference type="InterPro" id="IPR012910">
    <property type="entry name" value="Plug_dom"/>
</dbReference>
<evidence type="ECO:0000256" key="13">
    <source>
        <dbReference type="PROSITE-ProRule" id="PRU10144"/>
    </source>
</evidence>
<feature type="chain" id="PRO_5013349194" evidence="15">
    <location>
        <begin position="27"/>
        <end position="752"/>
    </location>
</feature>
<evidence type="ECO:0000256" key="5">
    <source>
        <dbReference type="ARBA" id="ARBA00022692"/>
    </source>
</evidence>
<keyword evidence="11 12" id="KW-0998">Cell outer membrane</keyword>